<feature type="signal peptide" evidence="1">
    <location>
        <begin position="1"/>
        <end position="20"/>
    </location>
</feature>
<feature type="chain" id="PRO_5032348044" evidence="1">
    <location>
        <begin position="21"/>
        <end position="238"/>
    </location>
</feature>
<keyword evidence="1" id="KW-0732">Signal</keyword>
<evidence type="ECO:0000256" key="1">
    <source>
        <dbReference type="SAM" id="SignalP"/>
    </source>
</evidence>
<protein>
    <submittedName>
        <fullName evidence="2">Uncharacterized protein</fullName>
    </submittedName>
</protein>
<sequence length="238" mass="27378">MNYLVAIASLILAVNSFSRAQTLEIERKNLLRLYEEDIINADAYRDNADRFSIIINDLGGYPKLPLSADNQINFGDTLITGLPKKTNFNALREWSAMNFGSFERDGTLYEDVESGRLIVSGSIIMNKFKDARKLFRRNDPIEVRCHFILNAYVKDQKVKVEFIAPKFGYKYGWISVEDIVYSETIRYAKLSEMLPVTSASPSYWKGDLDLLMELPGRFDDILNSIKNYLADHQERSDF</sequence>
<organism evidence="2 3">
    <name type="scientific">Neolewinella aquimaris</name>
    <dbReference type="NCBI Taxonomy" id="1835722"/>
    <lineage>
        <taxon>Bacteria</taxon>
        <taxon>Pseudomonadati</taxon>
        <taxon>Bacteroidota</taxon>
        <taxon>Saprospiria</taxon>
        <taxon>Saprospirales</taxon>
        <taxon>Lewinellaceae</taxon>
        <taxon>Neolewinella</taxon>
    </lineage>
</organism>
<comment type="caution">
    <text evidence="2">The sequence shown here is derived from an EMBL/GenBank/DDBJ whole genome shotgun (WGS) entry which is preliminary data.</text>
</comment>
<gene>
    <name evidence="2" type="ORF">GGR28_001469</name>
</gene>
<dbReference type="AlphaFoldDB" id="A0A840E545"/>
<proteinExistence type="predicted"/>
<name>A0A840E545_9BACT</name>
<dbReference type="Proteomes" id="UP000576209">
    <property type="component" value="Unassembled WGS sequence"/>
</dbReference>
<reference evidence="2 3" key="1">
    <citation type="submission" date="2020-08" db="EMBL/GenBank/DDBJ databases">
        <title>Genomic Encyclopedia of Type Strains, Phase IV (KMG-IV): sequencing the most valuable type-strain genomes for metagenomic binning, comparative biology and taxonomic classification.</title>
        <authorList>
            <person name="Goeker M."/>
        </authorList>
    </citation>
    <scope>NUCLEOTIDE SEQUENCE [LARGE SCALE GENOMIC DNA]</scope>
    <source>
        <strain evidence="2 3">DSM 105137</strain>
    </source>
</reference>
<keyword evidence="3" id="KW-1185">Reference proteome</keyword>
<accession>A0A840E545</accession>
<evidence type="ECO:0000313" key="2">
    <source>
        <dbReference type="EMBL" id="MBB4078852.1"/>
    </source>
</evidence>
<dbReference type="EMBL" id="JACIFF010000003">
    <property type="protein sequence ID" value="MBB4078852.1"/>
    <property type="molecule type" value="Genomic_DNA"/>
</dbReference>
<evidence type="ECO:0000313" key="3">
    <source>
        <dbReference type="Proteomes" id="UP000576209"/>
    </source>
</evidence>
<dbReference type="RefSeq" id="WP_183495110.1">
    <property type="nucleotide sequence ID" value="NZ_JACIFF010000003.1"/>
</dbReference>